<dbReference type="Proteomes" id="UP000235739">
    <property type="component" value="Unassembled WGS sequence"/>
</dbReference>
<dbReference type="InterPro" id="IPR000847">
    <property type="entry name" value="LysR_HTH_N"/>
</dbReference>
<proteinExistence type="inferred from homology"/>
<dbReference type="AlphaFoldDB" id="A0A2N7RYX9"/>
<dbReference type="SUPFAM" id="SSF53850">
    <property type="entry name" value="Periplasmic binding protein-like II"/>
    <property type="match status" value="1"/>
</dbReference>
<dbReference type="SUPFAM" id="SSF46785">
    <property type="entry name" value="Winged helix' DNA-binding domain"/>
    <property type="match status" value="1"/>
</dbReference>
<evidence type="ECO:0000256" key="4">
    <source>
        <dbReference type="ARBA" id="ARBA00023163"/>
    </source>
</evidence>
<dbReference type="InterPro" id="IPR036388">
    <property type="entry name" value="WH-like_DNA-bd_sf"/>
</dbReference>
<accession>A0A2N7RYX9</accession>
<dbReference type="PANTHER" id="PTHR30346">
    <property type="entry name" value="TRANSCRIPTIONAL DUAL REGULATOR HCAR-RELATED"/>
    <property type="match status" value="1"/>
</dbReference>
<evidence type="ECO:0000313" key="7">
    <source>
        <dbReference type="Proteomes" id="UP000235739"/>
    </source>
</evidence>
<evidence type="ECO:0000256" key="2">
    <source>
        <dbReference type="ARBA" id="ARBA00023015"/>
    </source>
</evidence>
<dbReference type="Pfam" id="PF03466">
    <property type="entry name" value="LysR_substrate"/>
    <property type="match status" value="1"/>
</dbReference>
<dbReference type="OMA" id="EPDVRFE"/>
<keyword evidence="2" id="KW-0805">Transcription regulation</keyword>
<evidence type="ECO:0000256" key="1">
    <source>
        <dbReference type="ARBA" id="ARBA00009437"/>
    </source>
</evidence>
<dbReference type="InterPro" id="IPR005119">
    <property type="entry name" value="LysR_subst-bd"/>
</dbReference>
<dbReference type="GO" id="GO:0003700">
    <property type="term" value="F:DNA-binding transcription factor activity"/>
    <property type="evidence" value="ECO:0007669"/>
    <property type="project" value="InterPro"/>
</dbReference>
<dbReference type="GO" id="GO:0032993">
    <property type="term" value="C:protein-DNA complex"/>
    <property type="evidence" value="ECO:0007669"/>
    <property type="project" value="TreeGrafter"/>
</dbReference>
<protein>
    <submittedName>
        <fullName evidence="6">LysR family transcriptional regulator</fullName>
    </submittedName>
</protein>
<dbReference type="InterPro" id="IPR036390">
    <property type="entry name" value="WH_DNA-bd_sf"/>
</dbReference>
<dbReference type="PANTHER" id="PTHR30346:SF29">
    <property type="entry name" value="LYSR SUBSTRATE-BINDING"/>
    <property type="match status" value="1"/>
</dbReference>
<dbReference type="RefSeq" id="WP_013350018.1">
    <property type="nucleotide sequence ID" value="NZ_JABUYH010000014.1"/>
</dbReference>
<dbReference type="Gene3D" id="1.10.10.10">
    <property type="entry name" value="Winged helix-like DNA-binding domain superfamily/Winged helix DNA-binding domain"/>
    <property type="match status" value="1"/>
</dbReference>
<comment type="caution">
    <text evidence="6">The sequence shown here is derived from an EMBL/GenBank/DDBJ whole genome shotgun (WGS) entry which is preliminary data.</text>
</comment>
<evidence type="ECO:0000259" key="5">
    <source>
        <dbReference type="PROSITE" id="PS50931"/>
    </source>
</evidence>
<comment type="similarity">
    <text evidence="1">Belongs to the LysR transcriptional regulatory family.</text>
</comment>
<feature type="domain" description="HTH lysR-type" evidence="5">
    <location>
        <begin position="2"/>
        <end position="59"/>
    </location>
</feature>
<dbReference type="GeneID" id="303186269"/>
<sequence>MLELRRLRLLRELNIRGTIAEVADALSYSPSSVSQQLSQLESETGVELLRRTGRTLKLTPQAQILVAHTEELLDSMERAEADLAATMSTVSGTVRLAVFQTAMLALMPPVLRELREEYPALRVEMSQQEPADALNETSSRTFDLVVAEQYSGHSAPHYGNLDRRVLTHDPIRLALPARGAEGNAGFDRVRNLEHAKSLPWVAEPEGAASRHWALQACRLAGFEPDLRYETADLQAHVQLVASGNAVAMLPELVLRDHRDSLRTVDLPGAPKRTIFTAMRHSSLQSPAIRAVRKSLHAQPEMSDASNLAILATPADFDTVEYVTK</sequence>
<dbReference type="Gene3D" id="3.40.190.10">
    <property type="entry name" value="Periplasmic binding protein-like II"/>
    <property type="match status" value="2"/>
</dbReference>
<dbReference type="Pfam" id="PF00126">
    <property type="entry name" value="HTH_1"/>
    <property type="match status" value="1"/>
</dbReference>
<organism evidence="6 7">
    <name type="scientific">Glutamicibacter arilaitensis</name>
    <dbReference type="NCBI Taxonomy" id="256701"/>
    <lineage>
        <taxon>Bacteria</taxon>
        <taxon>Bacillati</taxon>
        <taxon>Actinomycetota</taxon>
        <taxon>Actinomycetes</taxon>
        <taxon>Micrococcales</taxon>
        <taxon>Micrococcaceae</taxon>
        <taxon>Glutamicibacter</taxon>
    </lineage>
</organism>
<dbReference type="EMBL" id="PNQX01000003">
    <property type="protein sequence ID" value="PMQ19103.1"/>
    <property type="molecule type" value="Genomic_DNA"/>
</dbReference>
<evidence type="ECO:0000313" key="6">
    <source>
        <dbReference type="EMBL" id="PMQ19103.1"/>
    </source>
</evidence>
<evidence type="ECO:0000256" key="3">
    <source>
        <dbReference type="ARBA" id="ARBA00023125"/>
    </source>
</evidence>
<name>A0A2N7RYX9_9MICC</name>
<keyword evidence="4" id="KW-0804">Transcription</keyword>
<keyword evidence="3" id="KW-0238">DNA-binding</keyword>
<gene>
    <name evidence="6" type="ORF">CIK84_17345</name>
</gene>
<reference evidence="6 7" key="1">
    <citation type="journal article" date="2017" name="Elife">
        <title>Extensive horizontal gene transfer in cheese-associated bacteria.</title>
        <authorList>
            <person name="Bonham K.S."/>
            <person name="Wolfe B.E."/>
            <person name="Dutton R.J."/>
        </authorList>
    </citation>
    <scope>NUCLEOTIDE SEQUENCE [LARGE SCALE GENOMIC DNA]</scope>
    <source>
        <strain evidence="6 7">JB182</strain>
    </source>
</reference>
<dbReference type="PROSITE" id="PS50931">
    <property type="entry name" value="HTH_LYSR"/>
    <property type="match status" value="1"/>
</dbReference>
<dbReference type="GO" id="GO:0003677">
    <property type="term" value="F:DNA binding"/>
    <property type="evidence" value="ECO:0007669"/>
    <property type="project" value="UniProtKB-KW"/>
</dbReference>